<dbReference type="PANTHER" id="PTHR43155">
    <property type="entry name" value="CYCLIC DI-GMP PHOSPHODIESTERASE PA4108-RELATED"/>
    <property type="match status" value="1"/>
</dbReference>
<dbReference type="OrthoDB" id="9759601at2"/>
<name>A0A0C2RLM3_9BACL</name>
<reference evidence="2 3" key="1">
    <citation type="submission" date="2015-01" db="EMBL/GenBank/DDBJ databases">
        <title>Genome sequencing of Jeotgalibacillus soli.</title>
        <authorList>
            <person name="Goh K.M."/>
            <person name="Chan K.-G."/>
            <person name="Yaakop A.S."/>
            <person name="Ee R."/>
            <person name="Gan H.M."/>
            <person name="Chan C.S."/>
        </authorList>
    </citation>
    <scope>NUCLEOTIDE SEQUENCE [LARGE SCALE GENOMIC DNA]</scope>
    <source>
        <strain evidence="2 3">P9</strain>
    </source>
</reference>
<dbReference type="STRING" id="889306.KP78_38670"/>
<keyword evidence="2" id="KW-0418">Kinase</keyword>
<gene>
    <name evidence="2" type="ORF">KP78_38670</name>
</gene>
<comment type="caution">
    <text evidence="2">The sequence shown here is derived from an EMBL/GenBank/DDBJ whole genome shotgun (WGS) entry which is preliminary data.</text>
</comment>
<keyword evidence="3" id="KW-1185">Reference proteome</keyword>
<accession>A0A0C2RLM3</accession>
<organism evidence="2 3">
    <name type="scientific">Jeotgalibacillus soli</name>
    <dbReference type="NCBI Taxonomy" id="889306"/>
    <lineage>
        <taxon>Bacteria</taxon>
        <taxon>Bacillati</taxon>
        <taxon>Bacillota</taxon>
        <taxon>Bacilli</taxon>
        <taxon>Bacillales</taxon>
        <taxon>Caryophanaceae</taxon>
        <taxon>Jeotgalibacillus</taxon>
    </lineage>
</organism>
<evidence type="ECO:0000313" key="3">
    <source>
        <dbReference type="Proteomes" id="UP000031938"/>
    </source>
</evidence>
<dbReference type="Pfam" id="PF13487">
    <property type="entry name" value="HD_5"/>
    <property type="match status" value="1"/>
</dbReference>
<dbReference type="NCBIfam" id="TIGR00277">
    <property type="entry name" value="HDIG"/>
    <property type="match status" value="1"/>
</dbReference>
<dbReference type="InterPro" id="IPR006675">
    <property type="entry name" value="HDIG_dom"/>
</dbReference>
<sequence>MRLISTKMLRTGMVLGNTIYNVSERPLLQENVLLTERMIGRLKELSVQYVYIDDERSKGIEVKESVSVEVRRKALSQMEESFKSVTDSKGKVVPYILDQKSKEFRNIVREVLDDLHSNADLLTVLSDAYIYDSYIFHHSFNVTLYTLAIAKQLKLPQQQLELIGMGAILHDIGKIMVPEEVLLKPGALTENEFLMIKDHTTHGFEILRNLHSVSILVAHCAFQHHERLDGSGYPRGILAKDIHPYAKIMAVADVFDAVTSNRVYRKKMLPSQGLEILHDGEGRLFDKTVIKAFKQAVAIFPNGLSVELNDGRRGIISSQNKGFATRPNIRIMQNGEEIIENPYEISLIEMLNVEITNTDIVLSDL</sequence>
<dbReference type="PATRIC" id="fig|889306.3.peg.3884"/>
<dbReference type="PANTHER" id="PTHR43155:SF2">
    <property type="entry name" value="CYCLIC DI-GMP PHOSPHODIESTERASE PA4108"/>
    <property type="match status" value="1"/>
</dbReference>
<dbReference type="Proteomes" id="UP000031938">
    <property type="component" value="Unassembled WGS sequence"/>
</dbReference>
<dbReference type="SMART" id="SM00471">
    <property type="entry name" value="HDc"/>
    <property type="match status" value="1"/>
</dbReference>
<dbReference type="InterPro" id="IPR003607">
    <property type="entry name" value="HD/PDEase_dom"/>
</dbReference>
<feature type="domain" description="HD-GYP" evidence="1">
    <location>
        <begin position="113"/>
        <end position="309"/>
    </location>
</feature>
<evidence type="ECO:0000259" key="1">
    <source>
        <dbReference type="PROSITE" id="PS51832"/>
    </source>
</evidence>
<dbReference type="EMBL" id="JXRP01000022">
    <property type="protein sequence ID" value="KIL42644.1"/>
    <property type="molecule type" value="Genomic_DNA"/>
</dbReference>
<dbReference type="AlphaFoldDB" id="A0A0C2RLM3"/>
<dbReference type="GO" id="GO:0016301">
    <property type="term" value="F:kinase activity"/>
    <property type="evidence" value="ECO:0007669"/>
    <property type="project" value="UniProtKB-KW"/>
</dbReference>
<evidence type="ECO:0000313" key="2">
    <source>
        <dbReference type="EMBL" id="KIL42644.1"/>
    </source>
</evidence>
<dbReference type="Gene3D" id="1.10.3210.10">
    <property type="entry name" value="Hypothetical protein af1432"/>
    <property type="match status" value="1"/>
</dbReference>
<keyword evidence="2" id="KW-0808">Transferase</keyword>
<protein>
    <submittedName>
        <fullName evidence="2">Hisitidine kinase</fullName>
    </submittedName>
</protein>
<dbReference type="SUPFAM" id="SSF109604">
    <property type="entry name" value="HD-domain/PDEase-like"/>
    <property type="match status" value="1"/>
</dbReference>
<dbReference type="InterPro" id="IPR037522">
    <property type="entry name" value="HD_GYP_dom"/>
</dbReference>
<dbReference type="CDD" id="cd00077">
    <property type="entry name" value="HDc"/>
    <property type="match status" value="1"/>
</dbReference>
<proteinExistence type="predicted"/>
<dbReference type="RefSeq" id="WP_041091051.1">
    <property type="nucleotide sequence ID" value="NZ_JXRP01000022.1"/>
</dbReference>
<dbReference type="PROSITE" id="PS51832">
    <property type="entry name" value="HD_GYP"/>
    <property type="match status" value="1"/>
</dbReference>